<evidence type="ECO:0000313" key="1">
    <source>
        <dbReference type="EMBL" id="GLL13433.1"/>
    </source>
</evidence>
<dbReference type="InterPro" id="IPR032710">
    <property type="entry name" value="NTF2-like_dom_sf"/>
</dbReference>
<dbReference type="GO" id="GO:0030638">
    <property type="term" value="P:polyketide metabolic process"/>
    <property type="evidence" value="ECO:0007669"/>
    <property type="project" value="InterPro"/>
</dbReference>
<sequence>MEPFVALMRRYVNDYTNRHDVSVCPEIMEPGYTLRMGPHEVAGRDELYIPASQKQFTQFPGLCLTVHEIVTNGDRLAMRFSEHGRSVRHDGRGAAWTGLGLYRWNGTRLVENFVEQDYLARRRQLASGVPAAVEPPALAPWDTVALAPDPEAEAVVRAWIDESAPGPVTLDDGAPDILLDDASSQVDDLFSAGPHVAFRVTRTGTYMGGLGADAGIDDAALTGAPGTLHLVGLVTVADGRVTGGRIVRDRLGLARSLSRPTVGSAS</sequence>
<name>A0A9W6L557_9PSEU</name>
<dbReference type="Gene3D" id="3.10.450.50">
    <property type="match status" value="2"/>
</dbReference>
<dbReference type="SUPFAM" id="SSF54427">
    <property type="entry name" value="NTF2-like"/>
    <property type="match status" value="2"/>
</dbReference>
<dbReference type="Pfam" id="PF07366">
    <property type="entry name" value="SnoaL"/>
    <property type="match status" value="1"/>
</dbReference>
<evidence type="ECO:0000313" key="2">
    <source>
        <dbReference type="Proteomes" id="UP001143463"/>
    </source>
</evidence>
<reference evidence="1" key="1">
    <citation type="journal article" date="2014" name="Int. J. Syst. Evol. Microbiol.">
        <title>Complete genome sequence of Corynebacterium casei LMG S-19264T (=DSM 44701T), isolated from a smear-ripened cheese.</title>
        <authorList>
            <consortium name="US DOE Joint Genome Institute (JGI-PGF)"/>
            <person name="Walter F."/>
            <person name="Albersmeier A."/>
            <person name="Kalinowski J."/>
            <person name="Ruckert C."/>
        </authorList>
    </citation>
    <scope>NUCLEOTIDE SEQUENCE</scope>
    <source>
        <strain evidence="1">VKM Ac-1069</strain>
    </source>
</reference>
<accession>A0A9W6L557</accession>
<comment type="caution">
    <text evidence="1">The sequence shown here is derived from an EMBL/GenBank/DDBJ whole genome shotgun (WGS) entry which is preliminary data.</text>
</comment>
<evidence type="ECO:0008006" key="3">
    <source>
        <dbReference type="Google" id="ProtNLM"/>
    </source>
</evidence>
<dbReference type="EMBL" id="BSFQ01000021">
    <property type="protein sequence ID" value="GLL13433.1"/>
    <property type="molecule type" value="Genomic_DNA"/>
</dbReference>
<organism evidence="1 2">
    <name type="scientific">Pseudonocardia halophobica</name>
    <dbReference type="NCBI Taxonomy" id="29401"/>
    <lineage>
        <taxon>Bacteria</taxon>
        <taxon>Bacillati</taxon>
        <taxon>Actinomycetota</taxon>
        <taxon>Actinomycetes</taxon>
        <taxon>Pseudonocardiales</taxon>
        <taxon>Pseudonocardiaceae</taxon>
        <taxon>Pseudonocardia</taxon>
    </lineage>
</organism>
<proteinExistence type="predicted"/>
<gene>
    <name evidence="1" type="ORF">GCM10017577_45760</name>
</gene>
<dbReference type="AlphaFoldDB" id="A0A9W6L557"/>
<dbReference type="Proteomes" id="UP001143463">
    <property type="component" value="Unassembled WGS sequence"/>
</dbReference>
<keyword evidence="2" id="KW-1185">Reference proteome</keyword>
<dbReference type="RefSeq" id="WP_037048986.1">
    <property type="nucleotide sequence ID" value="NZ_BAAAUZ010000003.1"/>
</dbReference>
<protein>
    <recommendedName>
        <fullName evidence="3">SnoaL-like domain-containing protein</fullName>
    </recommendedName>
</protein>
<dbReference type="InterPro" id="IPR009959">
    <property type="entry name" value="Cyclase_SnoaL-like"/>
</dbReference>
<reference evidence="1" key="2">
    <citation type="submission" date="2023-01" db="EMBL/GenBank/DDBJ databases">
        <authorList>
            <person name="Sun Q."/>
            <person name="Evtushenko L."/>
        </authorList>
    </citation>
    <scope>NUCLEOTIDE SEQUENCE</scope>
    <source>
        <strain evidence="1">VKM Ac-1069</strain>
    </source>
</reference>